<reference evidence="2" key="1">
    <citation type="journal article" date="2013" name="Proc. Natl. Acad. Sci. U.S.A.">
        <title>Improving the coverage of the cyanobacterial phylum using diversity-driven genome sequencing.</title>
        <authorList>
            <person name="Shih P.M."/>
            <person name="Wu D."/>
            <person name="Latifi A."/>
            <person name="Axen S.D."/>
            <person name="Fewer D.P."/>
            <person name="Talla E."/>
            <person name="Calteau A."/>
            <person name="Cai F."/>
            <person name="Tandeau de Marsac N."/>
            <person name="Rippka R."/>
            <person name="Herdman M."/>
            <person name="Sivonen K."/>
            <person name="Coursin T."/>
            <person name="Laurent T."/>
            <person name="Goodwin L."/>
            <person name="Nolan M."/>
            <person name="Davenport K.W."/>
            <person name="Han C.S."/>
            <person name="Rubin E.M."/>
            <person name="Eisen J.A."/>
            <person name="Woyke T."/>
            <person name="Gugger M."/>
            <person name="Kerfeld C.A."/>
        </authorList>
    </citation>
    <scope>NUCLEOTIDE SEQUENCE [LARGE SCALE GENOMIC DNA]</scope>
    <source>
        <strain evidence="2">ATCC 29140 / PCC 7202</strain>
    </source>
</reference>
<gene>
    <name evidence="1" type="ordered locus">Cyast_0932</name>
</gene>
<dbReference type="EMBL" id="CP003940">
    <property type="protein sequence ID" value="AFZ46904.1"/>
    <property type="molecule type" value="Genomic_DNA"/>
</dbReference>
<dbReference type="InterPro" id="IPR036390">
    <property type="entry name" value="WH_DNA-bd_sf"/>
</dbReference>
<dbReference type="PATRIC" id="fig|292563.3.peg.978"/>
<dbReference type="eggNOG" id="COG1959">
    <property type="taxonomic scope" value="Bacteria"/>
</dbReference>
<dbReference type="Gene3D" id="1.10.10.10">
    <property type="entry name" value="Winged helix-like DNA-binding domain superfamily/Winged helix DNA-binding domain"/>
    <property type="match status" value="1"/>
</dbReference>
<dbReference type="PANTHER" id="PTHR33221:SF16">
    <property type="entry name" value="HTH-TYPE TRANSCRIPTIONAL REGULATOR SLR0846-RELATED"/>
    <property type="match status" value="1"/>
</dbReference>
<dbReference type="Pfam" id="PF02082">
    <property type="entry name" value="Rrf2"/>
    <property type="match status" value="1"/>
</dbReference>
<dbReference type="GO" id="GO:0003700">
    <property type="term" value="F:DNA-binding transcription factor activity"/>
    <property type="evidence" value="ECO:0007669"/>
    <property type="project" value="TreeGrafter"/>
</dbReference>
<dbReference type="HOGENOM" id="CLU_107144_0_1_3"/>
<dbReference type="PROSITE" id="PS51197">
    <property type="entry name" value="HTH_RRF2_2"/>
    <property type="match status" value="1"/>
</dbReference>
<accession>K9YJ70</accession>
<sequence>MKLTTKGHYAVKALLDLSLQPNFKPTSVNAIALRQDLPAPYLEKILIKIRQAGLINSVRGSQGGYQLAYQTHEISLGQILEAVGENLESIPLEINQQTTSADWVTVALWRKLNQKIKQAIYSITLADLYYDARSRQASQGEENNFIV</sequence>
<dbReference type="PANTHER" id="PTHR33221">
    <property type="entry name" value="WINGED HELIX-TURN-HELIX TRANSCRIPTIONAL REGULATOR, RRF2 FAMILY"/>
    <property type="match status" value="1"/>
</dbReference>
<protein>
    <submittedName>
        <fullName evidence="1">Transcriptional regulator, BadM/Rrf2 family</fullName>
    </submittedName>
</protein>
<dbReference type="Proteomes" id="UP000010483">
    <property type="component" value="Chromosome"/>
</dbReference>
<proteinExistence type="predicted"/>
<keyword evidence="2" id="KW-1185">Reference proteome</keyword>
<dbReference type="GO" id="GO:0005829">
    <property type="term" value="C:cytosol"/>
    <property type="evidence" value="ECO:0007669"/>
    <property type="project" value="TreeGrafter"/>
</dbReference>
<dbReference type="STRING" id="292563.Cyast_0932"/>
<dbReference type="InterPro" id="IPR000944">
    <property type="entry name" value="Tscrpt_reg_Rrf2"/>
</dbReference>
<dbReference type="KEGG" id="csn:Cyast_0932"/>
<dbReference type="SUPFAM" id="SSF46785">
    <property type="entry name" value="Winged helix' DNA-binding domain"/>
    <property type="match status" value="1"/>
</dbReference>
<name>K9YJ70_CYASC</name>
<dbReference type="BioCyc" id="CSTA292563:G1353-939-MONOMER"/>
<dbReference type="InterPro" id="IPR036388">
    <property type="entry name" value="WH-like_DNA-bd_sf"/>
</dbReference>
<dbReference type="AlphaFoldDB" id="K9YJ70"/>
<dbReference type="NCBIfam" id="TIGR00738">
    <property type="entry name" value="rrf2_super"/>
    <property type="match status" value="1"/>
</dbReference>
<evidence type="ECO:0000313" key="1">
    <source>
        <dbReference type="EMBL" id="AFZ46904.1"/>
    </source>
</evidence>
<organism evidence="1 2">
    <name type="scientific">Cyanobacterium stanieri (strain ATCC 29140 / PCC 7202)</name>
    <dbReference type="NCBI Taxonomy" id="292563"/>
    <lineage>
        <taxon>Bacteria</taxon>
        <taxon>Bacillati</taxon>
        <taxon>Cyanobacteriota</taxon>
        <taxon>Cyanophyceae</taxon>
        <taxon>Oscillatoriophycideae</taxon>
        <taxon>Chroococcales</taxon>
        <taxon>Geminocystaceae</taxon>
        <taxon>Cyanobacterium</taxon>
    </lineage>
</organism>
<evidence type="ECO:0000313" key="2">
    <source>
        <dbReference type="Proteomes" id="UP000010483"/>
    </source>
</evidence>